<reference evidence="8" key="1">
    <citation type="submission" date="2015-07" db="EMBL/GenBank/DDBJ databases">
        <title>Near-Complete Genome Sequence of the Cellulolytic Bacterium Bacteroides (Pseudobacteroides) cellulosolvens ATCC 35603.</title>
        <authorList>
            <person name="Dassa B."/>
            <person name="Utturkar S.M."/>
            <person name="Klingeman D.M."/>
            <person name="Hurt R.A."/>
            <person name="Keller M."/>
            <person name="Xu J."/>
            <person name="Reddy Y.H.K."/>
            <person name="Borovok I."/>
            <person name="Grinberg I.R."/>
            <person name="Lamed R."/>
            <person name="Zhivin O."/>
            <person name="Bayer E.A."/>
            <person name="Brown S.D."/>
        </authorList>
    </citation>
    <scope>NUCLEOTIDE SEQUENCE [LARGE SCALE GENOMIC DNA]</scope>
    <source>
        <strain evidence="8">DSM 2933</strain>
    </source>
</reference>
<dbReference type="Gene3D" id="3.40.50.150">
    <property type="entry name" value="Vaccinia Virus protein VP39"/>
    <property type="match status" value="1"/>
</dbReference>
<dbReference type="PANTHER" id="PTHR24422">
    <property type="entry name" value="CHEMOTAXIS PROTEIN METHYLTRANSFERASE"/>
    <property type="match status" value="1"/>
</dbReference>
<dbReference type="PRINTS" id="PR00996">
    <property type="entry name" value="CHERMTFRASE"/>
</dbReference>
<dbReference type="AlphaFoldDB" id="A0A0L6JNA4"/>
<keyword evidence="5" id="KW-0949">S-adenosyl-L-methionine</keyword>
<dbReference type="GO" id="GO:0032259">
    <property type="term" value="P:methylation"/>
    <property type="evidence" value="ECO:0007669"/>
    <property type="project" value="UniProtKB-KW"/>
</dbReference>
<dbReference type="STRING" id="398512.Bccel_2562"/>
<evidence type="ECO:0000259" key="6">
    <source>
        <dbReference type="PROSITE" id="PS50123"/>
    </source>
</evidence>
<comment type="caution">
    <text evidence="7">The sequence shown here is derived from an EMBL/GenBank/DDBJ whole genome shotgun (WGS) entry which is preliminary data.</text>
</comment>
<evidence type="ECO:0000256" key="5">
    <source>
        <dbReference type="ARBA" id="ARBA00022691"/>
    </source>
</evidence>
<proteinExistence type="predicted"/>
<keyword evidence="4 7" id="KW-0808">Transferase</keyword>
<gene>
    <name evidence="7" type="ORF">Bccel_2562</name>
</gene>
<sequence length="275" mass="32514">MEVDILKSITDKEFLLITDFLKKNYGVRIGPEKKSLVVSRLGSLLKDKGFERFSQLYDYVITDKTGEALVNLVDKLTTNHTFFMRENDHFKFFGDVVLPWMEQYIKDRDLRVWSAGCSTGEEPYTLSMIMNDYFESKNAQWNTKLLATDISTTVLNKAKTGVYLNEQMESLPTTWKVKYFNKLNGENYEIKSLIKDNVIFRRFNLMENVFPFKKKFHVIFCRNVMIYFDEETKRTLINKFYDMTEPGGYLFIGHSESIGREQSRYKYIMPAVYRK</sequence>
<keyword evidence="8" id="KW-1185">Reference proteome</keyword>
<organism evidence="7 8">
    <name type="scientific">Pseudobacteroides cellulosolvens ATCC 35603 = DSM 2933</name>
    <dbReference type="NCBI Taxonomy" id="398512"/>
    <lineage>
        <taxon>Bacteria</taxon>
        <taxon>Bacillati</taxon>
        <taxon>Bacillota</taxon>
        <taxon>Clostridia</taxon>
        <taxon>Eubacteriales</taxon>
        <taxon>Oscillospiraceae</taxon>
        <taxon>Pseudobacteroides</taxon>
    </lineage>
</organism>
<dbReference type="EC" id="2.1.1.80" evidence="2"/>
<dbReference type="SUPFAM" id="SSF47757">
    <property type="entry name" value="Chemotaxis receptor methyltransferase CheR, N-terminal domain"/>
    <property type="match status" value="1"/>
</dbReference>
<dbReference type="InterPro" id="IPR029063">
    <property type="entry name" value="SAM-dependent_MTases_sf"/>
</dbReference>
<evidence type="ECO:0000256" key="1">
    <source>
        <dbReference type="ARBA" id="ARBA00001541"/>
    </source>
</evidence>
<dbReference type="InterPro" id="IPR050903">
    <property type="entry name" value="Bact_Chemotaxis_MeTrfase"/>
</dbReference>
<evidence type="ECO:0000256" key="2">
    <source>
        <dbReference type="ARBA" id="ARBA00012534"/>
    </source>
</evidence>
<dbReference type="PANTHER" id="PTHR24422:SF19">
    <property type="entry name" value="CHEMOTAXIS PROTEIN METHYLTRANSFERASE"/>
    <property type="match status" value="1"/>
</dbReference>
<dbReference type="eggNOG" id="COG1352">
    <property type="taxonomic scope" value="Bacteria"/>
</dbReference>
<evidence type="ECO:0000256" key="4">
    <source>
        <dbReference type="ARBA" id="ARBA00022679"/>
    </source>
</evidence>
<dbReference type="SMART" id="SM00138">
    <property type="entry name" value="MeTrc"/>
    <property type="match status" value="1"/>
</dbReference>
<dbReference type="Gene3D" id="1.10.155.10">
    <property type="entry name" value="Chemotaxis receptor methyltransferase CheR, N-terminal domain"/>
    <property type="match status" value="1"/>
</dbReference>
<keyword evidence="3 7" id="KW-0489">Methyltransferase</keyword>
<accession>A0A0L6JNA4</accession>
<dbReference type="Proteomes" id="UP000036923">
    <property type="component" value="Unassembled WGS sequence"/>
</dbReference>
<dbReference type="InterPro" id="IPR036804">
    <property type="entry name" value="CheR_N_sf"/>
</dbReference>
<evidence type="ECO:0000256" key="3">
    <source>
        <dbReference type="ARBA" id="ARBA00022603"/>
    </source>
</evidence>
<feature type="domain" description="CheR-type methyltransferase" evidence="6">
    <location>
        <begin position="8"/>
        <end position="275"/>
    </location>
</feature>
<evidence type="ECO:0000313" key="7">
    <source>
        <dbReference type="EMBL" id="KNY27291.1"/>
    </source>
</evidence>
<dbReference type="InterPro" id="IPR022642">
    <property type="entry name" value="CheR_C"/>
</dbReference>
<dbReference type="GO" id="GO:0008983">
    <property type="term" value="F:protein-glutamate O-methyltransferase activity"/>
    <property type="evidence" value="ECO:0007669"/>
    <property type="project" value="UniProtKB-EC"/>
</dbReference>
<dbReference type="SUPFAM" id="SSF53335">
    <property type="entry name" value="S-adenosyl-L-methionine-dependent methyltransferases"/>
    <property type="match status" value="1"/>
</dbReference>
<dbReference type="RefSeq" id="WP_242853133.1">
    <property type="nucleotide sequence ID" value="NZ_JQKC01000019.1"/>
</dbReference>
<dbReference type="EMBL" id="LGTC01000001">
    <property type="protein sequence ID" value="KNY27291.1"/>
    <property type="molecule type" value="Genomic_DNA"/>
</dbReference>
<evidence type="ECO:0000313" key="8">
    <source>
        <dbReference type="Proteomes" id="UP000036923"/>
    </source>
</evidence>
<dbReference type="CDD" id="cd02440">
    <property type="entry name" value="AdoMet_MTases"/>
    <property type="match status" value="1"/>
</dbReference>
<dbReference type="InterPro" id="IPR022641">
    <property type="entry name" value="CheR_N"/>
</dbReference>
<dbReference type="PATRIC" id="fig|398512.5.peg.2670"/>
<name>A0A0L6JNA4_9FIRM</name>
<dbReference type="InterPro" id="IPR000780">
    <property type="entry name" value="CheR_MeTrfase"/>
</dbReference>
<dbReference type="Pfam" id="PF01739">
    <property type="entry name" value="CheR"/>
    <property type="match status" value="1"/>
</dbReference>
<dbReference type="InterPro" id="IPR026024">
    <property type="entry name" value="Chemotaxis_MeTrfase_CheR"/>
</dbReference>
<dbReference type="Pfam" id="PF03705">
    <property type="entry name" value="CheR_N"/>
    <property type="match status" value="1"/>
</dbReference>
<protein>
    <recommendedName>
        <fullName evidence="2">protein-glutamate O-methyltransferase</fullName>
        <ecNumber evidence="2">2.1.1.80</ecNumber>
    </recommendedName>
</protein>
<dbReference type="PROSITE" id="PS50123">
    <property type="entry name" value="CHER"/>
    <property type="match status" value="1"/>
</dbReference>
<comment type="catalytic activity">
    <reaction evidence="1">
        <text>L-glutamyl-[protein] + S-adenosyl-L-methionine = [protein]-L-glutamate 5-O-methyl ester + S-adenosyl-L-homocysteine</text>
        <dbReference type="Rhea" id="RHEA:24452"/>
        <dbReference type="Rhea" id="RHEA-COMP:10208"/>
        <dbReference type="Rhea" id="RHEA-COMP:10311"/>
        <dbReference type="ChEBI" id="CHEBI:29973"/>
        <dbReference type="ChEBI" id="CHEBI:57856"/>
        <dbReference type="ChEBI" id="CHEBI:59789"/>
        <dbReference type="ChEBI" id="CHEBI:82795"/>
        <dbReference type="EC" id="2.1.1.80"/>
    </reaction>
</comment>
<dbReference type="PIRSF" id="PIRSF000410">
    <property type="entry name" value="CheR"/>
    <property type="match status" value="1"/>
</dbReference>